<dbReference type="AlphaFoldDB" id="A0A644T0W2"/>
<dbReference type="PANTHER" id="PTHR30251">
    <property type="entry name" value="PILUS ASSEMBLY CHAPERONE"/>
    <property type="match status" value="1"/>
</dbReference>
<proteinExistence type="predicted"/>
<comment type="caution">
    <text evidence="2">The sequence shown here is derived from an EMBL/GenBank/DDBJ whole genome shotgun (WGS) entry which is preliminary data.</text>
</comment>
<sequence>MRGKLIRYKFLLLAVLLFATAAFDAFSFSFSPMSVSIDPSGPGAVMTYKVTNESDKQLAVSIKVTTRVIDIDGTEKNEPADKVFLIFPSRVVLKPNSAQNVKIQYRGNPSLKTEAAYRVIAEQLPVDFTKAQGSGVNILLTYVAALYVTPKNAQAKIQFSNAIGAKKEGAAGLSVTVRNAGDLHGLISTSVLKIQTPQATVEFSGDVMREIEGQNLLALSERRFFVPWEGVVEGAQYQGTFEAVIE</sequence>
<dbReference type="Pfam" id="PF00345">
    <property type="entry name" value="PapD_N"/>
    <property type="match status" value="1"/>
</dbReference>
<dbReference type="InterPro" id="IPR013783">
    <property type="entry name" value="Ig-like_fold"/>
</dbReference>
<dbReference type="GO" id="GO:0030288">
    <property type="term" value="C:outer membrane-bounded periplasmic space"/>
    <property type="evidence" value="ECO:0007669"/>
    <property type="project" value="InterPro"/>
</dbReference>
<evidence type="ECO:0000313" key="2">
    <source>
        <dbReference type="EMBL" id="MPL59561.1"/>
    </source>
</evidence>
<accession>A0A644T0W2</accession>
<dbReference type="SUPFAM" id="SSF49354">
    <property type="entry name" value="PapD-like"/>
    <property type="match status" value="1"/>
</dbReference>
<dbReference type="PANTHER" id="PTHR30251:SF4">
    <property type="entry name" value="SLR1668 PROTEIN"/>
    <property type="match status" value="1"/>
</dbReference>
<evidence type="ECO:0000259" key="1">
    <source>
        <dbReference type="Pfam" id="PF00345"/>
    </source>
</evidence>
<feature type="domain" description="Pili assembly chaperone N-terminal" evidence="1">
    <location>
        <begin position="47"/>
        <end position="152"/>
    </location>
</feature>
<dbReference type="InterPro" id="IPR016147">
    <property type="entry name" value="Pili_assmbl_chaperone_N"/>
</dbReference>
<gene>
    <name evidence="2" type="ORF">SDC9_05114</name>
</gene>
<dbReference type="InterPro" id="IPR008962">
    <property type="entry name" value="PapD-like_sf"/>
</dbReference>
<protein>
    <recommendedName>
        <fullName evidence="1">Pili assembly chaperone N-terminal domain-containing protein</fullName>
    </recommendedName>
</protein>
<reference evidence="2" key="1">
    <citation type="submission" date="2019-08" db="EMBL/GenBank/DDBJ databases">
        <authorList>
            <person name="Kucharzyk K."/>
            <person name="Murdoch R.W."/>
            <person name="Higgins S."/>
            <person name="Loffler F."/>
        </authorList>
    </citation>
    <scope>NUCLEOTIDE SEQUENCE</scope>
</reference>
<dbReference type="GO" id="GO:0071555">
    <property type="term" value="P:cell wall organization"/>
    <property type="evidence" value="ECO:0007669"/>
    <property type="project" value="InterPro"/>
</dbReference>
<name>A0A644T0W2_9ZZZZ</name>
<dbReference type="Gene3D" id="2.60.40.10">
    <property type="entry name" value="Immunoglobulins"/>
    <property type="match status" value="1"/>
</dbReference>
<organism evidence="2">
    <name type="scientific">bioreactor metagenome</name>
    <dbReference type="NCBI Taxonomy" id="1076179"/>
    <lineage>
        <taxon>unclassified sequences</taxon>
        <taxon>metagenomes</taxon>
        <taxon>ecological metagenomes</taxon>
    </lineage>
</organism>
<dbReference type="InterPro" id="IPR050643">
    <property type="entry name" value="Periplasmic_pilus_chap"/>
</dbReference>
<dbReference type="EMBL" id="VSSQ01000010">
    <property type="protein sequence ID" value="MPL59561.1"/>
    <property type="molecule type" value="Genomic_DNA"/>
</dbReference>